<dbReference type="PANTHER" id="PTHR30203:SF24">
    <property type="entry name" value="BLR4935 PROTEIN"/>
    <property type="match status" value="1"/>
</dbReference>
<sequence length="429" mass="46514">MNQRGALIVRRIICLCLLSCAAASAVAQSSQTAPVSSTAAGPLTLTQVLEVAHRANPTLLSAAQHLSAVRAQEITAGLRQNPNAVLGTQMTTLDPGDPNGTEFYQFGVQRLFERGGKRDARLATARSTTALTGFQLDDQRRQIDLSIRQAFSRMLFAQKALGIARENLADYQKTVALMKVRLDAGAMDQTDFDRVELQLAGFESDLDNAQLALRQGSIALQTLMGVATPNEQFDIAGTLDPPTVTTTIDQLRSDALANRPDLKASQAQVAVSNAGVKQAIANGTADPTVEGEYERAGRANTVGASLNFPLRIFDRNQGEKERAKYELESSRLALTALQNQVLSDVDSAWAGYLAAQSQAARYRSKYLAEAAHVRDNLQFSYRNGNATLLDYLSALSDYRQINLTALNADLQLLLSLEQLSYATHTEILP</sequence>
<proteinExistence type="inferred from homology"/>
<dbReference type="InterPro" id="IPR010131">
    <property type="entry name" value="MdtP/NodT-like"/>
</dbReference>
<name>E8UZW4_TERSS</name>
<dbReference type="KEGG" id="tsa:AciPR4_0203"/>
<evidence type="ECO:0000256" key="1">
    <source>
        <dbReference type="ARBA" id="ARBA00007613"/>
    </source>
</evidence>
<protein>
    <submittedName>
        <fullName evidence="3">Outer membrane efflux protein</fullName>
    </submittedName>
</protein>
<feature type="chain" id="PRO_5003232884" evidence="2">
    <location>
        <begin position="28"/>
        <end position="429"/>
    </location>
</feature>
<keyword evidence="4" id="KW-1185">Reference proteome</keyword>
<evidence type="ECO:0000313" key="3">
    <source>
        <dbReference type="EMBL" id="ADV81041.1"/>
    </source>
</evidence>
<accession>E8UZW4</accession>
<dbReference type="PANTHER" id="PTHR30203">
    <property type="entry name" value="OUTER MEMBRANE CATION EFFLUX PROTEIN"/>
    <property type="match status" value="1"/>
</dbReference>
<dbReference type="EMBL" id="CP002467">
    <property type="protein sequence ID" value="ADV81041.1"/>
    <property type="molecule type" value="Genomic_DNA"/>
</dbReference>
<dbReference type="eggNOG" id="COG1538">
    <property type="taxonomic scope" value="Bacteria"/>
</dbReference>
<dbReference type="InterPro" id="IPR003423">
    <property type="entry name" value="OMP_efflux"/>
</dbReference>
<reference evidence="3 4" key="1">
    <citation type="journal article" date="2012" name="Stand. Genomic Sci.">
        <title>Complete genome sequence of Terriglobus saanensis type strain SP1PR4(T), an Acidobacteria from tundra soil.</title>
        <authorList>
            <person name="Rawat S.R."/>
            <person name="Mannisto M.K."/>
            <person name="Starovoytov V."/>
            <person name="Goodwin L."/>
            <person name="Nolan M."/>
            <person name="Hauser L."/>
            <person name="Land M."/>
            <person name="Davenport K.W."/>
            <person name="Woyke T."/>
            <person name="Haggblom M.M."/>
        </authorList>
    </citation>
    <scope>NUCLEOTIDE SEQUENCE</scope>
    <source>
        <strain evidence="4">ATCC BAA-1853 / DSM 23119 / SP1PR4</strain>
    </source>
</reference>
<comment type="similarity">
    <text evidence="1">Belongs to the outer membrane factor (OMF) (TC 1.B.17) family.</text>
</comment>
<dbReference type="Gene3D" id="1.20.1600.10">
    <property type="entry name" value="Outer membrane efflux proteins (OEP)"/>
    <property type="match status" value="1"/>
</dbReference>
<dbReference type="AlphaFoldDB" id="E8UZW4"/>
<dbReference type="STRING" id="401053.AciPR4_0203"/>
<dbReference type="GO" id="GO:0015562">
    <property type="term" value="F:efflux transmembrane transporter activity"/>
    <property type="evidence" value="ECO:0007669"/>
    <property type="project" value="InterPro"/>
</dbReference>
<keyword evidence="2" id="KW-0732">Signal</keyword>
<evidence type="ECO:0000256" key="2">
    <source>
        <dbReference type="SAM" id="SignalP"/>
    </source>
</evidence>
<dbReference type="HOGENOM" id="CLU_012817_14_4_0"/>
<dbReference type="SUPFAM" id="SSF56954">
    <property type="entry name" value="Outer membrane efflux proteins (OEP)"/>
    <property type="match status" value="1"/>
</dbReference>
<dbReference type="OrthoDB" id="9791261at2"/>
<evidence type="ECO:0000313" key="4">
    <source>
        <dbReference type="Proteomes" id="UP000006844"/>
    </source>
</evidence>
<gene>
    <name evidence="3" type="ordered locus">AciPR4_0203</name>
</gene>
<organism evidence="3 4">
    <name type="scientific">Terriglobus saanensis (strain ATCC BAA-1853 / DSM 23119 / SP1PR4)</name>
    <dbReference type="NCBI Taxonomy" id="401053"/>
    <lineage>
        <taxon>Bacteria</taxon>
        <taxon>Pseudomonadati</taxon>
        <taxon>Acidobacteriota</taxon>
        <taxon>Terriglobia</taxon>
        <taxon>Terriglobales</taxon>
        <taxon>Acidobacteriaceae</taxon>
        <taxon>Terriglobus</taxon>
    </lineage>
</organism>
<feature type="signal peptide" evidence="2">
    <location>
        <begin position="1"/>
        <end position="27"/>
    </location>
</feature>
<dbReference type="Pfam" id="PF02321">
    <property type="entry name" value="OEP"/>
    <property type="match status" value="2"/>
</dbReference>
<dbReference type="Proteomes" id="UP000006844">
    <property type="component" value="Chromosome"/>
</dbReference>